<proteinExistence type="predicted"/>
<dbReference type="EMBL" id="BMDQ01000001">
    <property type="protein sequence ID" value="GGI56717.1"/>
    <property type="molecule type" value="Genomic_DNA"/>
</dbReference>
<organism evidence="1 2">
    <name type="scientific">Winogradskyella haliclonae</name>
    <dbReference type="NCBI Taxonomy" id="2048558"/>
    <lineage>
        <taxon>Bacteria</taxon>
        <taxon>Pseudomonadati</taxon>
        <taxon>Bacteroidota</taxon>
        <taxon>Flavobacteriia</taxon>
        <taxon>Flavobacteriales</taxon>
        <taxon>Flavobacteriaceae</taxon>
        <taxon>Winogradskyella</taxon>
    </lineage>
</organism>
<dbReference type="Proteomes" id="UP000624701">
    <property type="component" value="Unassembled WGS sequence"/>
</dbReference>
<dbReference type="InterPro" id="IPR032710">
    <property type="entry name" value="NTF2-like_dom_sf"/>
</dbReference>
<keyword evidence="2" id="KW-1185">Reference proteome</keyword>
<dbReference type="RefSeq" id="WP_188373616.1">
    <property type="nucleotide sequence ID" value="NZ_BMDQ01000001.1"/>
</dbReference>
<comment type="caution">
    <text evidence="1">The sequence shown here is derived from an EMBL/GenBank/DDBJ whole genome shotgun (WGS) entry which is preliminary data.</text>
</comment>
<evidence type="ECO:0008006" key="3">
    <source>
        <dbReference type="Google" id="ProtNLM"/>
    </source>
</evidence>
<protein>
    <recommendedName>
        <fullName evidence="3">Nuclear transport factor 2 family protein</fullName>
    </recommendedName>
</protein>
<sequence length="168" mass="19320">MKRLPLALLLILISLTDSHSQIIYNNQSIDDVINATYDILSGEAGERDWESFKSLFHESAKMGATILGQDGKRTFYGFTVDQYILNNDAFLKKSDFYEEEIGRRVMRFGGVAMVYSAFQYKFSKDGKIEARGINCIQLVKEKGCWWITSLLWEDESINNKIPESLMHK</sequence>
<reference evidence="2" key="1">
    <citation type="journal article" date="2019" name="Int. J. Syst. Evol. Microbiol.">
        <title>The Global Catalogue of Microorganisms (GCM) 10K type strain sequencing project: providing services to taxonomists for standard genome sequencing and annotation.</title>
        <authorList>
            <consortium name="The Broad Institute Genomics Platform"/>
            <consortium name="The Broad Institute Genome Sequencing Center for Infectious Disease"/>
            <person name="Wu L."/>
            <person name="Ma J."/>
        </authorList>
    </citation>
    <scope>NUCLEOTIDE SEQUENCE [LARGE SCALE GENOMIC DNA]</scope>
    <source>
        <strain evidence="2">CCM 8681</strain>
    </source>
</reference>
<gene>
    <name evidence="1" type="ORF">GCM10011444_10260</name>
</gene>
<dbReference type="SUPFAM" id="SSF54427">
    <property type="entry name" value="NTF2-like"/>
    <property type="match status" value="1"/>
</dbReference>
<dbReference type="Gene3D" id="3.10.450.50">
    <property type="match status" value="1"/>
</dbReference>
<name>A0ABQ2BW77_9FLAO</name>
<evidence type="ECO:0000313" key="1">
    <source>
        <dbReference type="EMBL" id="GGI56717.1"/>
    </source>
</evidence>
<accession>A0ABQ2BW77</accession>
<evidence type="ECO:0000313" key="2">
    <source>
        <dbReference type="Proteomes" id="UP000624701"/>
    </source>
</evidence>